<keyword evidence="11" id="KW-1185">Reference proteome</keyword>
<comment type="similarity">
    <text evidence="8">Belongs to the binding-protein-dependent transport system permease family.</text>
</comment>
<dbReference type="Gene3D" id="1.10.3720.10">
    <property type="entry name" value="MetI-like"/>
    <property type="match status" value="1"/>
</dbReference>
<comment type="caution">
    <text evidence="10">The sequence shown here is derived from an EMBL/GenBank/DDBJ whole genome shotgun (WGS) entry which is preliminary data.</text>
</comment>
<gene>
    <name evidence="10" type="ORF">F6S87_02970</name>
</gene>
<keyword evidence="6 8" id="KW-1133">Transmembrane helix</keyword>
<evidence type="ECO:0000256" key="8">
    <source>
        <dbReference type="RuleBase" id="RU363032"/>
    </source>
</evidence>
<keyword evidence="4 8" id="KW-0812">Transmembrane</keyword>
<dbReference type="InterPro" id="IPR010065">
    <property type="entry name" value="AA_ABC_transptr_permease_3TM"/>
</dbReference>
<dbReference type="GO" id="GO:0006865">
    <property type="term" value="P:amino acid transport"/>
    <property type="evidence" value="ECO:0007669"/>
    <property type="project" value="UniProtKB-KW"/>
</dbReference>
<evidence type="ECO:0000256" key="2">
    <source>
        <dbReference type="ARBA" id="ARBA00022448"/>
    </source>
</evidence>
<evidence type="ECO:0000313" key="11">
    <source>
        <dbReference type="Proteomes" id="UP000469292"/>
    </source>
</evidence>
<evidence type="ECO:0000259" key="9">
    <source>
        <dbReference type="PROSITE" id="PS50928"/>
    </source>
</evidence>
<name>A0A6I5MYB7_9BIFI</name>
<dbReference type="InterPro" id="IPR000515">
    <property type="entry name" value="MetI-like"/>
</dbReference>
<protein>
    <submittedName>
        <fullName evidence="10">Amino acid ABC transporter permease</fullName>
    </submittedName>
</protein>
<reference evidence="10 11" key="1">
    <citation type="submission" date="2019-09" db="EMBL/GenBank/DDBJ databases">
        <title>Phylogenetic characterization of a novel taxon of the genus Bifidobacterium: Bifidobacterium choloepi sp. nov.</title>
        <authorList>
            <person name="Modesto M."/>
            <person name="Satti M."/>
        </authorList>
    </citation>
    <scope>NUCLEOTIDE SEQUENCE [LARGE SCALE GENOMIC DNA]</scope>
    <source>
        <strain evidence="10 11">BRDM6</strain>
    </source>
</reference>
<accession>A0A6I5MYB7</accession>
<evidence type="ECO:0000313" key="10">
    <source>
        <dbReference type="EMBL" id="NEG69598.1"/>
    </source>
</evidence>
<evidence type="ECO:0000256" key="7">
    <source>
        <dbReference type="ARBA" id="ARBA00023136"/>
    </source>
</evidence>
<comment type="subcellular location">
    <subcellularLocation>
        <location evidence="1 8">Cell membrane</location>
        <topology evidence="1 8">Multi-pass membrane protein</topology>
    </subcellularLocation>
</comment>
<keyword evidence="7 8" id="KW-0472">Membrane</keyword>
<dbReference type="InterPro" id="IPR043429">
    <property type="entry name" value="ArtM/GltK/GlnP/TcyL/YhdX-like"/>
</dbReference>
<organism evidence="10 11">
    <name type="scientific">Bifidobacterium choloepi</name>
    <dbReference type="NCBI Taxonomy" id="2614131"/>
    <lineage>
        <taxon>Bacteria</taxon>
        <taxon>Bacillati</taxon>
        <taxon>Actinomycetota</taxon>
        <taxon>Actinomycetes</taxon>
        <taxon>Bifidobacteriales</taxon>
        <taxon>Bifidobacteriaceae</taxon>
        <taxon>Bifidobacterium</taxon>
    </lineage>
</organism>
<feature type="transmembrane region" description="Helical" evidence="8">
    <location>
        <begin position="164"/>
        <end position="186"/>
    </location>
</feature>
<feature type="transmembrane region" description="Helical" evidence="8">
    <location>
        <begin position="20"/>
        <end position="43"/>
    </location>
</feature>
<dbReference type="RefSeq" id="WP_163227146.1">
    <property type="nucleotide sequence ID" value="NZ_VYSG01000001.1"/>
</dbReference>
<evidence type="ECO:0000256" key="5">
    <source>
        <dbReference type="ARBA" id="ARBA00022970"/>
    </source>
</evidence>
<dbReference type="GO" id="GO:0043190">
    <property type="term" value="C:ATP-binding cassette (ABC) transporter complex"/>
    <property type="evidence" value="ECO:0007669"/>
    <property type="project" value="InterPro"/>
</dbReference>
<dbReference type="GO" id="GO:0022857">
    <property type="term" value="F:transmembrane transporter activity"/>
    <property type="evidence" value="ECO:0007669"/>
    <property type="project" value="InterPro"/>
</dbReference>
<evidence type="ECO:0000256" key="3">
    <source>
        <dbReference type="ARBA" id="ARBA00022475"/>
    </source>
</evidence>
<dbReference type="AlphaFoldDB" id="A0A6I5MYB7"/>
<evidence type="ECO:0000256" key="6">
    <source>
        <dbReference type="ARBA" id="ARBA00022989"/>
    </source>
</evidence>
<dbReference type="InterPro" id="IPR035906">
    <property type="entry name" value="MetI-like_sf"/>
</dbReference>
<feature type="transmembrane region" description="Helical" evidence="8">
    <location>
        <begin position="198"/>
        <end position="217"/>
    </location>
</feature>
<dbReference type="CDD" id="cd06261">
    <property type="entry name" value="TM_PBP2"/>
    <property type="match status" value="1"/>
</dbReference>
<keyword evidence="2 8" id="KW-0813">Transport</keyword>
<feature type="transmembrane region" description="Helical" evidence="8">
    <location>
        <begin position="96"/>
        <end position="115"/>
    </location>
</feature>
<feature type="transmembrane region" description="Helical" evidence="8">
    <location>
        <begin position="127"/>
        <end position="144"/>
    </location>
</feature>
<dbReference type="NCBIfam" id="TIGR01726">
    <property type="entry name" value="HEQRo_perm_3TM"/>
    <property type="match status" value="1"/>
</dbReference>
<dbReference type="SUPFAM" id="SSF161098">
    <property type="entry name" value="MetI-like"/>
    <property type="match status" value="1"/>
</dbReference>
<sequence length="240" mass="26032">MSIDLGYVLGLVLKFLAKLPATLLLTVGCFAGGLVLAFGIFWVRNARIPVVSQLADVFVSFGRSVPVILQLFIVYYGLPQLLSLTVGVDLGSWNKITFAAVTLVGFDSAYLAEVLRGAYLAVDREQIMLAQSLGYGPVALWGRVVLPQMLGIALPDLGNALIKLLHNTTLLFTIGIVDIMGLADIIVSNNYGIRQAEVYLAVGLVYWVASAALELLVKLCRRFNKYSVLVTDQIRLEVAA</sequence>
<feature type="transmembrane region" description="Helical" evidence="8">
    <location>
        <begin position="55"/>
        <end position="76"/>
    </location>
</feature>
<keyword evidence="3" id="KW-1003">Cell membrane</keyword>
<dbReference type="Pfam" id="PF00528">
    <property type="entry name" value="BPD_transp_1"/>
    <property type="match status" value="1"/>
</dbReference>
<keyword evidence="5" id="KW-0029">Amino-acid transport</keyword>
<dbReference type="PANTHER" id="PTHR30614">
    <property type="entry name" value="MEMBRANE COMPONENT OF AMINO ACID ABC TRANSPORTER"/>
    <property type="match status" value="1"/>
</dbReference>
<proteinExistence type="inferred from homology"/>
<evidence type="ECO:0000256" key="1">
    <source>
        <dbReference type="ARBA" id="ARBA00004651"/>
    </source>
</evidence>
<dbReference type="EMBL" id="VYSG01000001">
    <property type="protein sequence ID" value="NEG69598.1"/>
    <property type="molecule type" value="Genomic_DNA"/>
</dbReference>
<evidence type="ECO:0000256" key="4">
    <source>
        <dbReference type="ARBA" id="ARBA00022692"/>
    </source>
</evidence>
<feature type="domain" description="ABC transmembrane type-1" evidence="9">
    <location>
        <begin position="19"/>
        <end position="217"/>
    </location>
</feature>
<dbReference type="PANTHER" id="PTHR30614:SF0">
    <property type="entry name" value="L-CYSTINE TRANSPORT SYSTEM PERMEASE PROTEIN TCYL"/>
    <property type="match status" value="1"/>
</dbReference>
<dbReference type="PROSITE" id="PS50928">
    <property type="entry name" value="ABC_TM1"/>
    <property type="match status" value="1"/>
</dbReference>
<dbReference type="Proteomes" id="UP000469292">
    <property type="component" value="Unassembled WGS sequence"/>
</dbReference>